<evidence type="ECO:0000256" key="3">
    <source>
        <dbReference type="ARBA" id="ARBA00023242"/>
    </source>
</evidence>
<dbReference type="PANTHER" id="PTHR48287">
    <property type="entry name" value="ARM REPEAT SUPERFAMILY PROTEIN"/>
    <property type="match status" value="1"/>
</dbReference>
<feature type="compositionally biased region" description="Basic residues" evidence="4">
    <location>
        <begin position="1131"/>
        <end position="1141"/>
    </location>
</feature>
<dbReference type="InterPro" id="IPR011989">
    <property type="entry name" value="ARM-like"/>
</dbReference>
<evidence type="ECO:0000313" key="7">
    <source>
        <dbReference type="EMBL" id="KAA8901756.1"/>
    </source>
</evidence>
<dbReference type="InterPro" id="IPR057860">
    <property type="entry name" value="HEAT_RRP12_N"/>
</dbReference>
<dbReference type="Pfam" id="PF25772">
    <property type="entry name" value="HEAT_RRP12_N"/>
    <property type="match status" value="1"/>
</dbReference>
<dbReference type="InterPro" id="IPR012978">
    <property type="entry name" value="HEAT_RRP12"/>
</dbReference>
<evidence type="ECO:0000256" key="4">
    <source>
        <dbReference type="SAM" id="MobiDB-lite"/>
    </source>
</evidence>
<feature type="compositionally biased region" description="Basic residues" evidence="4">
    <location>
        <begin position="1161"/>
        <end position="1184"/>
    </location>
</feature>
<accession>A0A642UMJ8</accession>
<evidence type="ECO:0000259" key="5">
    <source>
        <dbReference type="Pfam" id="PF08161"/>
    </source>
</evidence>
<comment type="subcellular location">
    <subcellularLocation>
        <location evidence="1">Nucleus</location>
    </subcellularLocation>
</comment>
<keyword evidence="3" id="KW-0539">Nucleus</keyword>
<proteinExistence type="inferred from homology"/>
<dbReference type="InterPro" id="IPR016024">
    <property type="entry name" value="ARM-type_fold"/>
</dbReference>
<gene>
    <name evidence="7" type="ORF">TRICI_006002</name>
</gene>
<dbReference type="Pfam" id="PF08161">
    <property type="entry name" value="RRP12_HEAT"/>
    <property type="match status" value="1"/>
</dbReference>
<sequence>MYIVGKSVILSAVEENLEEQGTEKRATAYFVSFLALTDNCFSKDNITDKDVALAVVYLLDLVSPFVSASLLKSKFVNIFEKLAIVISHTETDAPLIRASIGVLETLLLYQDNAAWQEPSTQLTPRRAVLGLLSLGLDARPKVRRRAQEAIYKILSNPPPSPKLDHPAGSLCADTALKSVKESMVSLKKKKENEKDATVIHSIQLVKSITAANGWPIDKVDVLCETLLGISKTSDQYLVVAAFGVFEAIFKGITDDVNAPKLVRILDSIFDLTPSQNDQNLAPAWLAVVAQAGESYANLQPKKAFERLPEIFKAVAAFLDSESENIRISASQCLVALSATAIPAELLSKTNKNQKKVDETLAAICQTVFGLMHVNYQGSWKEIMEVLVALFDTLRWRSDPHLIDALKVVGALRSEDSFEDSRGASDKVIGAAIRALGPELVLSHLPLNLENPEKGKNGRAWLLPLLRDNIQCANLSHFVEYFVPLSEQIVTRVSEMKGGIPDAKLEGQKAMQAKIFETIDEQIWSLLPRYMDLPFDLRNAFDQRFAEMLANMMYQNVDSRSNICQSLRLLVESNVAYSEGAVDDDILLLEHFPKIEAKKNIDYLAKNFASKLLSVLFNVFTQTKPEFRGFILETITAFLSITSPDDISKTFNNVSNLLSAELEKEANDSQQKKKEKQEQQAMSLTLMDLIVALTPYLHTPSHNSLLAIFVQLIQRENAPLLQKKAFRVLSRLAETEQGEATIKKNIQNIEQVFVDSTKKVMSPARGARLSAISKVLDFVPPTDLHFIPTILPETVLSTKDVNEKTREAAFELLVQMGHKMKQGGTVQQSKIPEVGDEDAPDTEASLDEFFTMVSAGLAGDTPHMISASITALSRVVFEFREAMSMELLSQLASTVEVFLEHNNREIVKSTLGFVKISAVSLPAEIVEPQLKGLIERLMVWSHEHKAHFRAKVKHIIERLLRRFGYEKLAQVFPEADMKLLTNIRKTKERAKKQKKTTEGEEDTEETKGRKFANEFDEAIYGSSSDEESDDDVKEERAMKGGNKGKRNEKYIVEGDDEPLDLLDNTALAHISSSKPQDKKQKMQLKNKFSRDQSGKIVIKEDADLDEDMDNLDLKSGIDAYVQAIKSGPVKGQKNKLKYKRSRKDKEESDDEGSDNETEQKGNKRGKKANKKERPVKKAKVPRKKL</sequence>
<name>A0A642UMJ8_9ASCO</name>
<evidence type="ECO:0000313" key="8">
    <source>
        <dbReference type="Proteomes" id="UP000761534"/>
    </source>
</evidence>
<feature type="domain" description="RRP12 N-terminal HEAT" evidence="6">
    <location>
        <begin position="10"/>
        <end position="208"/>
    </location>
</feature>
<reference evidence="7" key="1">
    <citation type="journal article" date="2019" name="G3 (Bethesda)">
        <title>Genome Assemblies of Two Rare Opportunistic Yeast Pathogens: Diutina rugosa (syn. Candida rugosa) and Trichomonascus ciferrii (syn. Candida ciferrii).</title>
        <authorList>
            <person name="Mixao V."/>
            <person name="Saus E."/>
            <person name="Hansen A.P."/>
            <person name="Lass-Florl C."/>
            <person name="Gabaldon T."/>
        </authorList>
    </citation>
    <scope>NUCLEOTIDE SEQUENCE</scope>
    <source>
        <strain evidence="7">CBS 4856</strain>
    </source>
</reference>
<comment type="similarity">
    <text evidence="2">Belongs to the RRP12 family.</text>
</comment>
<dbReference type="GO" id="GO:0005634">
    <property type="term" value="C:nucleus"/>
    <property type="evidence" value="ECO:0007669"/>
    <property type="project" value="UniProtKB-SubCell"/>
</dbReference>
<dbReference type="Proteomes" id="UP000761534">
    <property type="component" value="Unassembled WGS sequence"/>
</dbReference>
<feature type="domain" description="RRP12 HEAT" evidence="5">
    <location>
        <begin position="320"/>
        <end position="622"/>
    </location>
</feature>
<feature type="region of interest" description="Disordered" evidence="4">
    <location>
        <begin position="1068"/>
        <end position="1094"/>
    </location>
</feature>
<comment type="caution">
    <text evidence="7">The sequence shown here is derived from an EMBL/GenBank/DDBJ whole genome shotgun (WGS) entry which is preliminary data.</text>
</comment>
<protein>
    <submittedName>
        <fullName evidence="7">Uncharacterized protein</fullName>
    </submittedName>
</protein>
<dbReference type="AlphaFoldDB" id="A0A642UMJ8"/>
<dbReference type="VEuPathDB" id="FungiDB:TRICI_006002"/>
<dbReference type="SUPFAM" id="SSF48371">
    <property type="entry name" value="ARM repeat"/>
    <property type="match status" value="1"/>
</dbReference>
<keyword evidence="8" id="KW-1185">Reference proteome</keyword>
<dbReference type="Gene3D" id="1.25.10.10">
    <property type="entry name" value="Leucine-rich Repeat Variant"/>
    <property type="match status" value="2"/>
</dbReference>
<evidence type="ECO:0000256" key="2">
    <source>
        <dbReference type="ARBA" id="ARBA00007690"/>
    </source>
</evidence>
<dbReference type="InterPro" id="IPR052087">
    <property type="entry name" value="RRP12"/>
</dbReference>
<dbReference type="EMBL" id="SWFS01000481">
    <property type="protein sequence ID" value="KAA8901756.1"/>
    <property type="molecule type" value="Genomic_DNA"/>
</dbReference>
<dbReference type="PANTHER" id="PTHR48287:SF1">
    <property type="entry name" value="ARM REPEAT SUPERFAMILY PROTEIN"/>
    <property type="match status" value="1"/>
</dbReference>
<feature type="region of interest" description="Disordered" evidence="4">
    <location>
        <begin position="1124"/>
        <end position="1184"/>
    </location>
</feature>
<feature type="compositionally biased region" description="Acidic residues" evidence="4">
    <location>
        <begin position="1146"/>
        <end position="1155"/>
    </location>
</feature>
<evidence type="ECO:0000256" key="1">
    <source>
        <dbReference type="ARBA" id="ARBA00004123"/>
    </source>
</evidence>
<organism evidence="7 8">
    <name type="scientific">Trichomonascus ciferrii</name>
    <dbReference type="NCBI Taxonomy" id="44093"/>
    <lineage>
        <taxon>Eukaryota</taxon>
        <taxon>Fungi</taxon>
        <taxon>Dikarya</taxon>
        <taxon>Ascomycota</taxon>
        <taxon>Saccharomycotina</taxon>
        <taxon>Dipodascomycetes</taxon>
        <taxon>Dipodascales</taxon>
        <taxon>Trichomonascaceae</taxon>
        <taxon>Trichomonascus</taxon>
        <taxon>Trichomonascus ciferrii complex</taxon>
    </lineage>
</organism>
<feature type="region of interest" description="Disordered" evidence="4">
    <location>
        <begin position="986"/>
        <end position="1050"/>
    </location>
</feature>
<evidence type="ECO:0000259" key="6">
    <source>
        <dbReference type="Pfam" id="PF25772"/>
    </source>
</evidence>
<dbReference type="OrthoDB" id="2192888at2759"/>